<keyword evidence="8" id="KW-1185">Reference proteome</keyword>
<dbReference type="InterPro" id="IPR018251">
    <property type="entry name" value="Crust_neurhormone_CS"/>
</dbReference>
<comment type="subcellular location">
    <subcellularLocation>
        <location evidence="2">Secreted</location>
    </subcellularLocation>
</comment>
<dbReference type="PROSITE" id="PS01250">
    <property type="entry name" value="CHH_MIH_GIH"/>
    <property type="match status" value="1"/>
</dbReference>
<dbReference type="Proteomes" id="UP000694941">
    <property type="component" value="Unplaced"/>
</dbReference>
<protein>
    <submittedName>
        <fullName evidence="9">Crustacean hyperglycemic hormone A-like</fullName>
    </submittedName>
</protein>
<dbReference type="InterPro" id="IPR001166">
    <property type="entry name" value="Hyperglycemic"/>
</dbReference>
<feature type="chain" id="PRO_5045670349" evidence="7">
    <location>
        <begin position="21"/>
        <end position="105"/>
    </location>
</feature>
<evidence type="ECO:0000256" key="1">
    <source>
        <dbReference type="ARBA" id="ARBA00003845"/>
    </source>
</evidence>
<dbReference type="Pfam" id="PF01147">
    <property type="entry name" value="Crust_neurohorm"/>
    <property type="match status" value="1"/>
</dbReference>
<dbReference type="PRINTS" id="PR00550">
    <property type="entry name" value="HYPRGLYCEMIC"/>
</dbReference>
<dbReference type="GeneID" id="111085586"/>
<evidence type="ECO:0000256" key="3">
    <source>
        <dbReference type="ARBA" id="ARBA00005447"/>
    </source>
</evidence>
<comment type="similarity">
    <text evidence="3">Belongs to the arthropod CHH/MIH/GIH/VIH hormone family.</text>
</comment>
<dbReference type="InterPro" id="IPR031098">
    <property type="entry name" value="Crust_neurohorm"/>
</dbReference>
<evidence type="ECO:0000313" key="8">
    <source>
        <dbReference type="Proteomes" id="UP000694941"/>
    </source>
</evidence>
<evidence type="ECO:0000256" key="7">
    <source>
        <dbReference type="SAM" id="SignalP"/>
    </source>
</evidence>
<evidence type="ECO:0000313" key="9">
    <source>
        <dbReference type="RefSeq" id="XP_022240548.1"/>
    </source>
</evidence>
<comment type="function">
    <text evidence="1">May increase the toxicity of alpha-latrotoxin and/or other venom components. Is non-toxic to mice and to the cockroach Periplaneta americana.</text>
</comment>
<dbReference type="SUPFAM" id="SSF81778">
    <property type="entry name" value="Crustacean CHH/MIH/GIH neurohormone"/>
    <property type="match status" value="1"/>
</dbReference>
<evidence type="ECO:0000256" key="5">
    <source>
        <dbReference type="ARBA" id="ARBA00022702"/>
    </source>
</evidence>
<proteinExistence type="inferred from homology"/>
<evidence type="ECO:0000256" key="6">
    <source>
        <dbReference type="ARBA" id="ARBA00023157"/>
    </source>
</evidence>
<evidence type="ECO:0000256" key="2">
    <source>
        <dbReference type="ARBA" id="ARBA00004613"/>
    </source>
</evidence>
<accession>A0ABM1SA93</accession>
<dbReference type="RefSeq" id="XP_022240548.1">
    <property type="nucleotide sequence ID" value="XM_022384840.1"/>
</dbReference>
<keyword evidence="4" id="KW-0964">Secreted</keyword>
<keyword evidence="7" id="KW-0732">Signal</keyword>
<dbReference type="PANTHER" id="PTHR35981">
    <property type="entry name" value="ION TRANSPORT PEPTIDE, ISOFORM C"/>
    <property type="match status" value="1"/>
</dbReference>
<gene>
    <name evidence="9" type="primary">LOC111085586</name>
</gene>
<sequence>MAAKYFRFVLMILLLSTTVAKKRILQKRSFSVLGCMGTYDKAKFARLNRICEECYNLYRIPSVQEDCRSNCFNNDMFPDCVSALLLGPEQQKFDSFVQYLYGKKK</sequence>
<dbReference type="InterPro" id="IPR035957">
    <property type="entry name" value="Crust_neurohorm_sf"/>
</dbReference>
<dbReference type="Gene3D" id="1.10.2010.10">
    <property type="entry name" value="Crustacean CHH/MIH/GIH neurohormone"/>
    <property type="match status" value="1"/>
</dbReference>
<feature type="signal peptide" evidence="7">
    <location>
        <begin position="1"/>
        <end position="20"/>
    </location>
</feature>
<reference evidence="9" key="1">
    <citation type="submission" date="2025-08" db="UniProtKB">
        <authorList>
            <consortium name="RefSeq"/>
        </authorList>
    </citation>
    <scope>IDENTIFICATION</scope>
    <source>
        <tissue evidence="9">Muscle</tissue>
    </source>
</reference>
<organism evidence="8 9">
    <name type="scientific">Limulus polyphemus</name>
    <name type="common">Atlantic horseshoe crab</name>
    <dbReference type="NCBI Taxonomy" id="6850"/>
    <lineage>
        <taxon>Eukaryota</taxon>
        <taxon>Metazoa</taxon>
        <taxon>Ecdysozoa</taxon>
        <taxon>Arthropoda</taxon>
        <taxon>Chelicerata</taxon>
        <taxon>Merostomata</taxon>
        <taxon>Xiphosura</taxon>
        <taxon>Limulidae</taxon>
        <taxon>Limulus</taxon>
    </lineage>
</organism>
<name>A0ABM1SA93_LIMPO</name>
<dbReference type="PANTHER" id="PTHR35981:SF2">
    <property type="entry name" value="ION TRANSPORT PEPTIDE, ISOFORM C"/>
    <property type="match status" value="1"/>
</dbReference>
<keyword evidence="6" id="KW-1015">Disulfide bond</keyword>
<evidence type="ECO:0000256" key="4">
    <source>
        <dbReference type="ARBA" id="ARBA00022525"/>
    </source>
</evidence>
<keyword evidence="5" id="KW-0372">Hormone</keyword>